<accession>A0A9N8RZ29</accession>
<dbReference type="Gene3D" id="3.40.50.150">
    <property type="entry name" value="Vaccinia Virus protein VP39"/>
    <property type="match status" value="1"/>
</dbReference>
<keyword evidence="1" id="KW-0489">Methyltransferase</keyword>
<keyword evidence="1" id="KW-0830">Ubiquinone</keyword>
<comment type="caution">
    <text evidence="1">The sequence shown here is derived from an EMBL/GenBank/DDBJ whole genome shotgun (WGS) entry which is preliminary data.</text>
</comment>
<protein>
    <submittedName>
        <fullName evidence="1">Ubiquinone biosynthesis O-methyltransferase, mitochondrial</fullName>
        <ecNumber evidence="1">2.1.1.222</ecNumber>
    </submittedName>
</protein>
<organism evidence="1 2">
    <name type="scientific">Paraburkholderia saeva</name>
    <dbReference type="NCBI Taxonomy" id="2777537"/>
    <lineage>
        <taxon>Bacteria</taxon>
        <taxon>Pseudomonadati</taxon>
        <taxon>Pseudomonadota</taxon>
        <taxon>Betaproteobacteria</taxon>
        <taxon>Burkholderiales</taxon>
        <taxon>Burkholderiaceae</taxon>
        <taxon>Paraburkholderia</taxon>
    </lineage>
</organism>
<sequence length="240" mass="27173">MSNTLDSHVAAYQSDNLYDFDNEILMTWYPQRILHQAGARSSLLELGLGHGHTVDIFSSKFPRHVVLEGSPAIIQNFRQKHPASRAQIIETYFEEFSTDERFDVIVMGFILEHVDDPLQILRRYRSFLAPGGKMFLAVPNAEVLNRRLGHLAGLLDDVTTLSENDHLLGHKRYYTVSSLRAEVTKADCEIDRLEGIYLKPFTTRQLLNLQLDRKIIDGLCAVGIDYPELSCGILAEVSAK</sequence>
<dbReference type="EC" id="2.1.1.222" evidence="1"/>
<dbReference type="AlphaFoldDB" id="A0A9N8RZ29"/>
<dbReference type="CDD" id="cd02440">
    <property type="entry name" value="AdoMet_MTases"/>
    <property type="match status" value="1"/>
</dbReference>
<dbReference type="PANTHER" id="PTHR43861:SF1">
    <property type="entry name" value="TRANS-ACONITATE 2-METHYLTRANSFERASE"/>
    <property type="match status" value="1"/>
</dbReference>
<name>A0A9N8RZ29_9BURK</name>
<evidence type="ECO:0000313" key="1">
    <source>
        <dbReference type="EMBL" id="CAG4908905.1"/>
    </source>
</evidence>
<reference evidence="1" key="1">
    <citation type="submission" date="2021-04" db="EMBL/GenBank/DDBJ databases">
        <authorList>
            <person name="Vanwijnsberghe S."/>
        </authorList>
    </citation>
    <scope>NUCLEOTIDE SEQUENCE</scope>
    <source>
        <strain evidence="1">LMG 31841</strain>
    </source>
</reference>
<dbReference type="RefSeq" id="WP_228880019.1">
    <property type="nucleotide sequence ID" value="NZ_CAJQYX010000009.1"/>
</dbReference>
<proteinExistence type="predicted"/>
<dbReference type="PANTHER" id="PTHR43861">
    <property type="entry name" value="TRANS-ACONITATE 2-METHYLTRANSFERASE-RELATED"/>
    <property type="match status" value="1"/>
</dbReference>
<dbReference type="SUPFAM" id="SSF53335">
    <property type="entry name" value="S-adenosyl-L-methionine-dependent methyltransferases"/>
    <property type="match status" value="1"/>
</dbReference>
<dbReference type="Proteomes" id="UP000789704">
    <property type="component" value="Unassembled WGS sequence"/>
</dbReference>
<keyword evidence="1" id="KW-0808">Transferase</keyword>
<keyword evidence="2" id="KW-1185">Reference proteome</keyword>
<evidence type="ECO:0000313" key="2">
    <source>
        <dbReference type="Proteomes" id="UP000789704"/>
    </source>
</evidence>
<dbReference type="InterPro" id="IPR029063">
    <property type="entry name" value="SAM-dependent_MTases_sf"/>
</dbReference>
<gene>
    <name evidence="1" type="primary">COQ3_5</name>
    <name evidence="1" type="ORF">LMG31841_03812</name>
</gene>
<dbReference type="EMBL" id="CAJQZC010000007">
    <property type="protein sequence ID" value="CAG4908905.1"/>
    <property type="molecule type" value="Genomic_DNA"/>
</dbReference>
<dbReference type="Pfam" id="PF13489">
    <property type="entry name" value="Methyltransf_23"/>
    <property type="match status" value="1"/>
</dbReference>
<dbReference type="GO" id="GO:0032259">
    <property type="term" value="P:methylation"/>
    <property type="evidence" value="ECO:0007669"/>
    <property type="project" value="UniProtKB-KW"/>
</dbReference>
<dbReference type="GO" id="GO:0102208">
    <property type="term" value="F:2-polyprenyl-6-hydroxyphenol methylase activity"/>
    <property type="evidence" value="ECO:0007669"/>
    <property type="project" value="UniProtKB-EC"/>
</dbReference>